<organism evidence="2 3">
    <name type="scientific">Phytophthora nicotianae P1569</name>
    <dbReference type="NCBI Taxonomy" id="1317065"/>
    <lineage>
        <taxon>Eukaryota</taxon>
        <taxon>Sar</taxon>
        <taxon>Stramenopiles</taxon>
        <taxon>Oomycota</taxon>
        <taxon>Peronosporomycetes</taxon>
        <taxon>Peronosporales</taxon>
        <taxon>Peronosporaceae</taxon>
        <taxon>Phytophthora</taxon>
    </lineage>
</organism>
<dbReference type="AlphaFoldDB" id="V9EQA9"/>
<comment type="caution">
    <text evidence="2">The sequence shown here is derived from an EMBL/GenBank/DDBJ whole genome shotgun (WGS) entry which is preliminary data.</text>
</comment>
<gene>
    <name evidence="2" type="ORF">F443_14291</name>
</gene>
<evidence type="ECO:0000256" key="1">
    <source>
        <dbReference type="SAM" id="MobiDB-lite"/>
    </source>
</evidence>
<protein>
    <submittedName>
        <fullName evidence="2">Uncharacterized protein</fullName>
    </submittedName>
</protein>
<evidence type="ECO:0000313" key="2">
    <source>
        <dbReference type="EMBL" id="ETI40277.1"/>
    </source>
</evidence>
<feature type="region of interest" description="Disordered" evidence="1">
    <location>
        <begin position="70"/>
        <end position="108"/>
    </location>
</feature>
<reference evidence="2 3" key="1">
    <citation type="submission" date="2013-11" db="EMBL/GenBank/DDBJ databases">
        <title>The Genome Sequence of Phytophthora parasitica P1569.</title>
        <authorList>
            <consortium name="The Broad Institute Genomics Platform"/>
            <person name="Russ C."/>
            <person name="Tyler B."/>
            <person name="Panabieres F."/>
            <person name="Shan W."/>
            <person name="Tripathy S."/>
            <person name="Grunwald N."/>
            <person name="Machado M."/>
            <person name="Johnson C.S."/>
            <person name="Arredondo F."/>
            <person name="Hong C."/>
            <person name="Coffey M."/>
            <person name="Young S.K."/>
            <person name="Zeng Q."/>
            <person name="Gargeya S."/>
            <person name="Fitzgerald M."/>
            <person name="Abouelleil A."/>
            <person name="Alvarado L."/>
            <person name="Chapman S.B."/>
            <person name="Gainer-Dewar J."/>
            <person name="Goldberg J."/>
            <person name="Griggs A."/>
            <person name="Gujja S."/>
            <person name="Hansen M."/>
            <person name="Howarth C."/>
            <person name="Imamovic A."/>
            <person name="Ireland A."/>
            <person name="Larimer J."/>
            <person name="McCowan C."/>
            <person name="Murphy C."/>
            <person name="Pearson M."/>
            <person name="Poon T.W."/>
            <person name="Priest M."/>
            <person name="Roberts A."/>
            <person name="Saif S."/>
            <person name="Shea T."/>
            <person name="Sykes S."/>
            <person name="Wortman J."/>
            <person name="Nusbaum C."/>
            <person name="Birren B."/>
        </authorList>
    </citation>
    <scope>NUCLEOTIDE SEQUENCE [LARGE SCALE GENOMIC DNA]</scope>
    <source>
        <strain evidence="2 3">P1569</strain>
    </source>
</reference>
<keyword evidence="3" id="KW-1185">Reference proteome</keyword>
<dbReference type="HOGENOM" id="CLU_1942245_0_0_1"/>
<name>V9EQA9_PHYNI</name>
<sequence>MHRFNSSGCSAPTQHAHVRTCNCTYTTYWRQVFVVSARSNCCRVDQTSDSITATCVVDQSGFVIRSPCSPRCPERNSASSLTSRSAGNQHQAGIDSQRRHRISSWKDAGHTIETDAREVLSQRCTNEDRY</sequence>
<evidence type="ECO:0000313" key="3">
    <source>
        <dbReference type="Proteomes" id="UP000018721"/>
    </source>
</evidence>
<dbReference type="Proteomes" id="UP000018721">
    <property type="component" value="Unassembled WGS sequence"/>
</dbReference>
<dbReference type="EMBL" id="ANIZ01002472">
    <property type="protein sequence ID" value="ETI40277.1"/>
    <property type="molecule type" value="Genomic_DNA"/>
</dbReference>
<feature type="compositionally biased region" description="Polar residues" evidence="1">
    <location>
        <begin position="76"/>
        <end position="91"/>
    </location>
</feature>
<proteinExistence type="predicted"/>
<accession>V9EQA9</accession>